<name>A0AAV9NV35_9PEZI</name>
<gene>
    <name evidence="2" type="ORF">LTR77_010727</name>
</gene>
<evidence type="ECO:0000313" key="3">
    <source>
        <dbReference type="Proteomes" id="UP001337655"/>
    </source>
</evidence>
<dbReference type="GeneID" id="89932052"/>
<feature type="chain" id="PRO_5043664755" evidence="1">
    <location>
        <begin position="19"/>
        <end position="128"/>
    </location>
</feature>
<comment type="caution">
    <text evidence="2">The sequence shown here is derived from an EMBL/GenBank/DDBJ whole genome shotgun (WGS) entry which is preliminary data.</text>
</comment>
<dbReference type="Proteomes" id="UP001337655">
    <property type="component" value="Unassembled WGS sequence"/>
</dbReference>
<sequence>MQFFSAIALQGLVALANGAILQPRDCVAGSYAVKIEAHTVGCTDPAPLASIANYGGAGPCMDTLNGHNYLKAINSDGCPSSSVDLHCYSNQDQCDSDNSGAGGAFTVLEPDSCTIAPPNCPYFRAVAG</sequence>
<evidence type="ECO:0000256" key="1">
    <source>
        <dbReference type="SAM" id="SignalP"/>
    </source>
</evidence>
<feature type="signal peptide" evidence="1">
    <location>
        <begin position="1"/>
        <end position="18"/>
    </location>
</feature>
<accession>A0AAV9NV35</accession>
<organism evidence="2 3">
    <name type="scientific">Saxophila tyrrhenica</name>
    <dbReference type="NCBI Taxonomy" id="1690608"/>
    <lineage>
        <taxon>Eukaryota</taxon>
        <taxon>Fungi</taxon>
        <taxon>Dikarya</taxon>
        <taxon>Ascomycota</taxon>
        <taxon>Pezizomycotina</taxon>
        <taxon>Dothideomycetes</taxon>
        <taxon>Dothideomycetidae</taxon>
        <taxon>Mycosphaerellales</taxon>
        <taxon>Extremaceae</taxon>
        <taxon>Saxophila</taxon>
    </lineage>
</organism>
<dbReference type="RefSeq" id="XP_064653848.1">
    <property type="nucleotide sequence ID" value="XM_064807944.1"/>
</dbReference>
<protein>
    <submittedName>
        <fullName evidence="2">Uncharacterized protein</fullName>
    </submittedName>
</protein>
<keyword evidence="3" id="KW-1185">Reference proteome</keyword>
<dbReference type="AlphaFoldDB" id="A0AAV9NV35"/>
<proteinExistence type="predicted"/>
<reference evidence="2 3" key="1">
    <citation type="submission" date="2023-08" db="EMBL/GenBank/DDBJ databases">
        <title>Black Yeasts Isolated from many extreme environments.</title>
        <authorList>
            <person name="Coleine C."/>
            <person name="Stajich J.E."/>
            <person name="Selbmann L."/>
        </authorList>
    </citation>
    <scope>NUCLEOTIDE SEQUENCE [LARGE SCALE GENOMIC DNA]</scope>
    <source>
        <strain evidence="2 3">CCFEE 5935</strain>
    </source>
</reference>
<dbReference type="EMBL" id="JAVRRT010000026">
    <property type="protein sequence ID" value="KAK5163354.1"/>
    <property type="molecule type" value="Genomic_DNA"/>
</dbReference>
<keyword evidence="1" id="KW-0732">Signal</keyword>
<evidence type="ECO:0000313" key="2">
    <source>
        <dbReference type="EMBL" id="KAK5163354.1"/>
    </source>
</evidence>